<keyword evidence="6 7" id="KW-0472">Membrane</keyword>
<feature type="transmembrane region" description="Helical" evidence="7">
    <location>
        <begin position="262"/>
        <end position="284"/>
    </location>
</feature>
<sequence length="285" mass="31670">MNLSDVDQGIHLGCYPLLGQLLEEVASQTVTRALLAVSLPPPGTLNVLQQLGLHVGMGTLLARHHRPDSLSSHVLVLAVGGPHLRHLHFAAFCRRPDHFNESPCSLLLGIAYSTDLPFLRWKQHPFIAAGCILAVRAILVQFGFYMHMQHALGTLHYVMSRPVVFAVSFMLVFSVVIALFKDLPDVKGDSKAGVRTFSVRSGVTKIFWTCITLLQIAYAGGVAVGLGSQVWWSRLVMVLAHSFMGGLLYTRAKRTDLNSSKSVYSCYMFIWKLFYAEYLIIPFLR</sequence>
<dbReference type="GO" id="GO:0016765">
    <property type="term" value="F:transferase activity, transferring alkyl or aryl (other than methyl) groups"/>
    <property type="evidence" value="ECO:0007669"/>
    <property type="project" value="InterPro"/>
</dbReference>
<dbReference type="PANTHER" id="PTHR43009">
    <property type="entry name" value="HOMOGENTISATE SOLANESYLTRANSFERASE, CHLOROPLASTIC"/>
    <property type="match status" value="1"/>
</dbReference>
<evidence type="ECO:0000256" key="6">
    <source>
        <dbReference type="ARBA" id="ARBA00023136"/>
    </source>
</evidence>
<accession>A0AAW1PYI4</accession>
<dbReference type="Pfam" id="PF01040">
    <property type="entry name" value="UbiA"/>
    <property type="match status" value="1"/>
</dbReference>
<evidence type="ECO:0000313" key="9">
    <source>
        <dbReference type="Proteomes" id="UP001465755"/>
    </source>
</evidence>
<feature type="transmembrane region" description="Helical" evidence="7">
    <location>
        <begin position="126"/>
        <end position="146"/>
    </location>
</feature>
<dbReference type="AlphaFoldDB" id="A0AAW1PYI4"/>
<organism evidence="8 9">
    <name type="scientific">Symbiochloris irregularis</name>
    <dbReference type="NCBI Taxonomy" id="706552"/>
    <lineage>
        <taxon>Eukaryota</taxon>
        <taxon>Viridiplantae</taxon>
        <taxon>Chlorophyta</taxon>
        <taxon>core chlorophytes</taxon>
        <taxon>Trebouxiophyceae</taxon>
        <taxon>Trebouxiales</taxon>
        <taxon>Trebouxiaceae</taxon>
        <taxon>Symbiochloris</taxon>
    </lineage>
</organism>
<dbReference type="Proteomes" id="UP001465755">
    <property type="component" value="Unassembled WGS sequence"/>
</dbReference>
<comment type="similarity">
    <text evidence="2">Belongs to the UbiA prenyltransferase family.</text>
</comment>
<keyword evidence="5 7" id="KW-1133">Transmembrane helix</keyword>
<keyword evidence="3" id="KW-0808">Transferase</keyword>
<evidence type="ECO:0000256" key="5">
    <source>
        <dbReference type="ARBA" id="ARBA00022989"/>
    </source>
</evidence>
<gene>
    <name evidence="8" type="ORF">WJX73_000906</name>
</gene>
<protein>
    <submittedName>
        <fullName evidence="8">Uncharacterized protein</fullName>
    </submittedName>
</protein>
<proteinExistence type="inferred from homology"/>
<feature type="transmembrane region" description="Helical" evidence="7">
    <location>
        <begin position="158"/>
        <end position="180"/>
    </location>
</feature>
<name>A0AAW1PYI4_9CHLO</name>
<dbReference type="GO" id="GO:0016020">
    <property type="term" value="C:membrane"/>
    <property type="evidence" value="ECO:0007669"/>
    <property type="project" value="UniProtKB-SubCell"/>
</dbReference>
<evidence type="ECO:0000256" key="2">
    <source>
        <dbReference type="ARBA" id="ARBA00005985"/>
    </source>
</evidence>
<keyword evidence="4 7" id="KW-0812">Transmembrane</keyword>
<reference evidence="8 9" key="1">
    <citation type="journal article" date="2024" name="Nat. Commun.">
        <title>Phylogenomics reveals the evolutionary origins of lichenization in chlorophyte algae.</title>
        <authorList>
            <person name="Puginier C."/>
            <person name="Libourel C."/>
            <person name="Otte J."/>
            <person name="Skaloud P."/>
            <person name="Haon M."/>
            <person name="Grisel S."/>
            <person name="Petersen M."/>
            <person name="Berrin J.G."/>
            <person name="Delaux P.M."/>
            <person name="Dal Grande F."/>
            <person name="Keller J."/>
        </authorList>
    </citation>
    <scope>NUCLEOTIDE SEQUENCE [LARGE SCALE GENOMIC DNA]</scope>
    <source>
        <strain evidence="8 9">SAG 2036</strain>
    </source>
</reference>
<evidence type="ECO:0000256" key="7">
    <source>
        <dbReference type="SAM" id="Phobius"/>
    </source>
</evidence>
<evidence type="ECO:0000256" key="1">
    <source>
        <dbReference type="ARBA" id="ARBA00004141"/>
    </source>
</evidence>
<evidence type="ECO:0000256" key="4">
    <source>
        <dbReference type="ARBA" id="ARBA00022692"/>
    </source>
</evidence>
<evidence type="ECO:0000256" key="3">
    <source>
        <dbReference type="ARBA" id="ARBA00022679"/>
    </source>
</evidence>
<feature type="transmembrane region" description="Helical" evidence="7">
    <location>
        <begin position="231"/>
        <end position="250"/>
    </location>
</feature>
<dbReference type="PANTHER" id="PTHR43009:SF7">
    <property type="entry name" value="HOMOGENTISATE GERANYLGERANYLTRANSFERASE, CHLOROPLASTIC"/>
    <property type="match status" value="1"/>
</dbReference>
<feature type="transmembrane region" description="Helical" evidence="7">
    <location>
        <begin position="206"/>
        <end position="225"/>
    </location>
</feature>
<keyword evidence="9" id="KW-1185">Reference proteome</keyword>
<comment type="subcellular location">
    <subcellularLocation>
        <location evidence="1">Membrane</location>
        <topology evidence="1">Multi-pass membrane protein</topology>
    </subcellularLocation>
</comment>
<dbReference type="InterPro" id="IPR000537">
    <property type="entry name" value="UbiA_prenyltransferase"/>
</dbReference>
<dbReference type="EMBL" id="JALJOQ010000001">
    <property type="protein sequence ID" value="KAK9814870.1"/>
    <property type="molecule type" value="Genomic_DNA"/>
</dbReference>
<comment type="caution">
    <text evidence="8">The sequence shown here is derived from an EMBL/GenBank/DDBJ whole genome shotgun (WGS) entry which is preliminary data.</text>
</comment>
<evidence type="ECO:0000313" key="8">
    <source>
        <dbReference type="EMBL" id="KAK9814870.1"/>
    </source>
</evidence>